<dbReference type="EMBL" id="LNRQ01000004">
    <property type="protein sequence ID" value="KZM99464.1"/>
    <property type="molecule type" value="Genomic_DNA"/>
</dbReference>
<dbReference type="FunFam" id="2.60.120.260:FF:000097">
    <property type="entry name" value="Beta-galactosidase"/>
    <property type="match status" value="1"/>
</dbReference>
<evidence type="ECO:0000256" key="6">
    <source>
        <dbReference type="ARBA" id="ARBA00022525"/>
    </source>
</evidence>
<dbReference type="FunFam" id="2.60.120.260:FF:000142">
    <property type="entry name" value="Beta-galactosidase"/>
    <property type="match status" value="2"/>
</dbReference>
<evidence type="ECO:0000259" key="13">
    <source>
        <dbReference type="PROSITE" id="PS50228"/>
    </source>
</evidence>
<dbReference type="InterPro" id="IPR008979">
    <property type="entry name" value="Galactose-bd-like_sf"/>
</dbReference>
<dbReference type="InterPro" id="IPR048913">
    <property type="entry name" value="BetaGal_gal-bd"/>
</dbReference>
<dbReference type="Pfam" id="PF02140">
    <property type="entry name" value="SUEL_Lectin"/>
    <property type="match status" value="1"/>
</dbReference>
<evidence type="ECO:0000256" key="1">
    <source>
        <dbReference type="ARBA" id="ARBA00001412"/>
    </source>
</evidence>
<keyword evidence="5" id="KW-0052">Apoplast</keyword>
<dbReference type="PRINTS" id="PR00742">
    <property type="entry name" value="GLHYDRLASE35"/>
</dbReference>
<evidence type="ECO:0000256" key="11">
    <source>
        <dbReference type="RuleBase" id="RU003679"/>
    </source>
</evidence>
<keyword evidence="8" id="KW-0378">Hydrolase</keyword>
<comment type="similarity">
    <text evidence="3 11">Belongs to the glycosyl hydrolase 35 family.</text>
</comment>
<evidence type="ECO:0000256" key="12">
    <source>
        <dbReference type="SAM" id="SignalP"/>
    </source>
</evidence>
<dbReference type="SUPFAM" id="SSF51445">
    <property type="entry name" value="(Trans)glycosidases"/>
    <property type="match status" value="2"/>
</dbReference>
<dbReference type="InterPro" id="IPR017853">
    <property type="entry name" value="GH"/>
</dbReference>
<keyword evidence="10" id="KW-0326">Glycosidase</keyword>
<comment type="subcellular location">
    <subcellularLocation>
        <location evidence="2">Secreted</location>
        <location evidence="2">Extracellular space</location>
        <location evidence="2">Apoplast</location>
    </subcellularLocation>
</comment>
<feature type="chain" id="PRO_5007869686" description="beta-galactosidase" evidence="12">
    <location>
        <begin position="23"/>
        <end position="1608"/>
    </location>
</feature>
<dbReference type="GO" id="GO:0004565">
    <property type="term" value="F:beta-galactosidase activity"/>
    <property type="evidence" value="ECO:0007669"/>
    <property type="project" value="UniProtKB-EC"/>
</dbReference>
<dbReference type="Pfam" id="PF01301">
    <property type="entry name" value="Glyco_hydro_35"/>
    <property type="match status" value="2"/>
</dbReference>
<dbReference type="InterPro" id="IPR041392">
    <property type="entry name" value="GHD"/>
</dbReference>
<dbReference type="CDD" id="cd22842">
    <property type="entry name" value="Gal_Rha_Lectin_BGal"/>
    <property type="match status" value="2"/>
</dbReference>
<evidence type="ECO:0000313" key="14">
    <source>
        <dbReference type="EMBL" id="KZM99464.1"/>
    </source>
</evidence>
<keyword evidence="6" id="KW-0964">Secreted</keyword>
<comment type="catalytic activity">
    <reaction evidence="1">
        <text>Hydrolysis of terminal non-reducing beta-D-galactose residues in beta-D-galactosides.</text>
        <dbReference type="EC" id="3.2.1.23"/>
    </reaction>
</comment>
<feature type="signal peptide" evidence="12">
    <location>
        <begin position="1"/>
        <end position="22"/>
    </location>
</feature>
<keyword evidence="9" id="KW-0325">Glycoprotein</keyword>
<dbReference type="InterPro" id="IPR000922">
    <property type="entry name" value="Lectin_gal-bd_dom"/>
</dbReference>
<reference evidence="14" key="1">
    <citation type="journal article" date="2016" name="Nat. Genet.">
        <title>A high-quality carrot genome assembly provides new insights into carotenoid accumulation and asterid genome evolution.</title>
        <authorList>
            <person name="Iorizzo M."/>
            <person name="Ellison S."/>
            <person name="Senalik D."/>
            <person name="Zeng P."/>
            <person name="Satapoomin P."/>
            <person name="Huang J."/>
            <person name="Bowman M."/>
            <person name="Iovene M."/>
            <person name="Sanseverino W."/>
            <person name="Cavagnaro P."/>
            <person name="Yildiz M."/>
            <person name="Macko-Podgorni A."/>
            <person name="Moranska E."/>
            <person name="Grzebelus E."/>
            <person name="Grzebelus D."/>
            <person name="Ashrafi H."/>
            <person name="Zheng Z."/>
            <person name="Cheng S."/>
            <person name="Spooner D."/>
            <person name="Van Deynze A."/>
            <person name="Simon P."/>
        </authorList>
    </citation>
    <scope>NUCLEOTIDE SEQUENCE [LARGE SCALE GENOMIC DNA]</scope>
    <source>
        <tissue evidence="14">Leaf</tissue>
    </source>
</reference>
<dbReference type="InterPro" id="IPR001944">
    <property type="entry name" value="Glycoside_Hdrlase_35"/>
</dbReference>
<feature type="domain" description="SUEL-type lectin" evidence="13">
    <location>
        <begin position="1549"/>
        <end position="1608"/>
    </location>
</feature>
<evidence type="ECO:0000256" key="9">
    <source>
        <dbReference type="ARBA" id="ARBA00023180"/>
    </source>
</evidence>
<sequence length="1608" mass="179180">MKKTNDLLSCLIFIFSALYVAAANNVTYDSRSLIINGQRKLLISAAIHYPRSVPAMWPGLVQTAKEGGVDVIETYVFWNGHETAPGQFYFGGRYDLVKFVKIVQEAKMYLILRIGPFVAAEWNYGGVPVWLHYVNGTVFRTDNEPFKVENEYGFYEGAYGDAGKAYASWAANMAVSQNTGVPWIMCQQWDTPKYVINTCNSFYCDDFKPSYPDMPKIWTENWPGWFKTFGSRDPHRPAEDVAFSVARFFQKGGSLHNYYMYHGGTNFGRTSGGPFITTSYDYDAPVDEYGLPRLPKWGHLKELHKAIKLCENALLNNVPTTLSLGPLQEVDIYGNGSENCAAFIANMDDKDDKIVIFHNQSFHLPAWSVSILPDCKNVVFNSAKVGSQSSVVEMVTAELKSSGTSPDKDVKVSKWEVFVERAGIWGDADFTHKGFVDHINTTKDTTDYLWYTTSLNVDENEDILKNGSKARLLIESKGHALHAFVNEVLHGSAAGNGTVSPFKTQIPISLKAGKNEIALLCMTVGLSNAGAFYEWVGAGLTSVKIEGLKKGKLDLSNSTWTYKVGVQGEHLGLYKADGLNHVNWKSTLEAPKNQPLTWYKAILDSPPGNEPVGLDMVHMGKGLAWLNGEEIGRYWPRKSSKKEECVDKCDYRGKFSPNKCSTGCGEPTQRWYHVPRSWFKPSGNILVIFEEKGGDPSQIRFATRIFSSICAHLSENHPTFEIESAPKDKDANHKTKSTVQLKCPPSTRISSLKFASFGTPAGTCGSFTMGNCHDPNTTSLVEQVCLNKFRCSIELSDKNFNKDLCPGVTKSLAVEALYVLLLTNSQLTPSLYVLIITSPTTCPVVFDVREAHNVTYDRRSLIINGERKLVISAAIHYPRSVPEMWPGLVWLAKEGGANAIETYVFWDGHEIAPDKYCFEGRWDLVKFVKIVRDAGLYLILRIGPYVAAEWNFGGVPAWLHYVPGTIFRTENEPFKVENEYGTYEEEYGEEGRIYASWAAEMALRQNTGVPWIMCKQWDVPTNVINTCNGFYCDNFHPRHPNMPKLWTENWVGWFKTYGSIVPHRPVEDIAYSVARFIQKGGSLVNYYMYHGGTNFGRTSGGPFITTSYDYDAPVDEFGLPRLPKWGHLKELHKAVKLCENALLKNEQVTLGLGLLQEVDVYGYGSETCAAFIANMDDKDDKIVYFNGKSFHVPAWSVSILPDCTNVVFNTAKVVSQSSHVEMITSDLKPSGISPEKDLKWDVFTEKAGVWAEADGVQQGFVDHIDTTKDTTDYLWYTTRLHVNENEEFLRSGRKPMLLIESKGHAVHSFVNNVYHGSAAGTDIVPPFTLEIPISLKAGNNEIAILSMTVGLQTASAAFYEFAGAGLTSVKIDGFNNGTLDLSTSKWVYKIGVQGECLGLHKTNGLYNVNWESTTVAPKNQPLTWYKAVVDPPPGSDPVALDMVHMGKGLAWLNGELIGRYWTMKASALLKCDHECDYRGEYEPTKCSTGCGDSTQRWYHVPRSWFKPSGNILVVFEETGGDPSQVKFATRRLSGVCIHLPEEYPTIELYSTTKGTCGSFAIGDCHDPDTISLEEQACLNKNNCCVDITGETFNKNLCSGVVKSLAFEA</sequence>
<evidence type="ECO:0000256" key="5">
    <source>
        <dbReference type="ARBA" id="ARBA00022523"/>
    </source>
</evidence>
<dbReference type="Pfam" id="PF21467">
    <property type="entry name" value="BetaGal_gal-bd"/>
    <property type="match status" value="2"/>
</dbReference>
<protein>
    <recommendedName>
        <fullName evidence="4">beta-galactosidase</fullName>
        <ecNumber evidence="4">3.2.1.23</ecNumber>
    </recommendedName>
</protein>
<dbReference type="InterPro" id="IPR043159">
    <property type="entry name" value="Lectin_gal-bd_sf"/>
</dbReference>
<evidence type="ECO:0000256" key="4">
    <source>
        <dbReference type="ARBA" id="ARBA00012756"/>
    </source>
</evidence>
<dbReference type="GO" id="GO:0030246">
    <property type="term" value="F:carbohydrate binding"/>
    <property type="evidence" value="ECO:0007669"/>
    <property type="project" value="InterPro"/>
</dbReference>
<organism evidence="14">
    <name type="scientific">Daucus carota subsp. sativus</name>
    <name type="common">Carrot</name>
    <dbReference type="NCBI Taxonomy" id="79200"/>
    <lineage>
        <taxon>Eukaryota</taxon>
        <taxon>Viridiplantae</taxon>
        <taxon>Streptophyta</taxon>
        <taxon>Embryophyta</taxon>
        <taxon>Tracheophyta</taxon>
        <taxon>Spermatophyta</taxon>
        <taxon>Magnoliopsida</taxon>
        <taxon>eudicotyledons</taxon>
        <taxon>Gunneridae</taxon>
        <taxon>Pentapetalae</taxon>
        <taxon>asterids</taxon>
        <taxon>campanulids</taxon>
        <taxon>Apiales</taxon>
        <taxon>Apiaceae</taxon>
        <taxon>Apioideae</taxon>
        <taxon>Scandiceae</taxon>
        <taxon>Daucinae</taxon>
        <taxon>Daucus</taxon>
        <taxon>Daucus sect. Daucus</taxon>
    </lineage>
</organism>
<comment type="caution">
    <text evidence="14">The sequence shown here is derived from an EMBL/GenBank/DDBJ whole genome shotgun (WGS) entry which is preliminary data.</text>
</comment>
<dbReference type="Pfam" id="PF17834">
    <property type="entry name" value="GHD"/>
    <property type="match status" value="2"/>
</dbReference>
<keyword evidence="7 12" id="KW-0732">Signal</keyword>
<dbReference type="SUPFAM" id="SSF49785">
    <property type="entry name" value="Galactose-binding domain-like"/>
    <property type="match status" value="4"/>
</dbReference>
<gene>
    <name evidence="14" type="ORF">DCAR_013174</name>
</gene>
<dbReference type="PANTHER" id="PTHR23421">
    <property type="entry name" value="BETA-GALACTOSIDASE RELATED"/>
    <property type="match status" value="1"/>
</dbReference>
<dbReference type="Gene3D" id="3.20.20.80">
    <property type="entry name" value="Glycosidases"/>
    <property type="match status" value="4"/>
</dbReference>
<dbReference type="EC" id="3.2.1.23" evidence="4"/>
<dbReference type="GO" id="GO:0005975">
    <property type="term" value="P:carbohydrate metabolic process"/>
    <property type="evidence" value="ECO:0007669"/>
    <property type="project" value="InterPro"/>
</dbReference>
<dbReference type="OMA" id="QCSEDES"/>
<evidence type="ECO:0000256" key="7">
    <source>
        <dbReference type="ARBA" id="ARBA00022729"/>
    </source>
</evidence>
<dbReference type="Gene3D" id="2.60.120.740">
    <property type="match status" value="1"/>
</dbReference>
<evidence type="ECO:0000256" key="8">
    <source>
        <dbReference type="ARBA" id="ARBA00022801"/>
    </source>
</evidence>
<feature type="domain" description="SUEL-type lectin" evidence="13">
    <location>
        <begin position="733"/>
        <end position="819"/>
    </location>
</feature>
<dbReference type="PROSITE" id="PS50228">
    <property type="entry name" value="SUEL_LECTIN"/>
    <property type="match status" value="2"/>
</dbReference>
<proteinExistence type="inferred from homology"/>
<dbReference type="Gramene" id="KZM99464">
    <property type="protein sequence ID" value="KZM99464"/>
    <property type="gene ID" value="DCAR_013174"/>
</dbReference>
<accession>A0A165Z0G9</accession>
<dbReference type="GO" id="GO:0048046">
    <property type="term" value="C:apoplast"/>
    <property type="evidence" value="ECO:0007669"/>
    <property type="project" value="UniProtKB-SubCell"/>
</dbReference>
<evidence type="ECO:0000256" key="3">
    <source>
        <dbReference type="ARBA" id="ARBA00009809"/>
    </source>
</evidence>
<dbReference type="InterPro" id="IPR031330">
    <property type="entry name" value="Gly_Hdrlase_35_cat"/>
</dbReference>
<dbReference type="Gene3D" id="2.60.120.260">
    <property type="entry name" value="Galactose-binding domain-like"/>
    <property type="match status" value="3"/>
</dbReference>
<evidence type="ECO:0000256" key="2">
    <source>
        <dbReference type="ARBA" id="ARBA00004271"/>
    </source>
</evidence>
<evidence type="ECO:0000256" key="10">
    <source>
        <dbReference type="ARBA" id="ARBA00023295"/>
    </source>
</evidence>
<name>A0A165Z0G9_DAUCS</name>